<comment type="caution">
    <text evidence="1">The sequence shown here is derived from an EMBL/GenBank/DDBJ whole genome shotgun (WGS) entry which is preliminary data.</text>
</comment>
<dbReference type="Proteomes" id="UP000785679">
    <property type="component" value="Unassembled WGS sequence"/>
</dbReference>
<sequence length="125" mass="15052">MDSKELKIDKMDLCKCQEQPIIYYCKDTQCQARDIQPYYCQLCMEKGLHKHFSHHRIVTIIEEKESEWNSLHESFKELNYMAQLKYEELEPLILYFQDQLLKLASNSTEYMLSKDPIKDLTIEIH</sequence>
<evidence type="ECO:0000313" key="1">
    <source>
        <dbReference type="EMBL" id="TNV70999.1"/>
    </source>
</evidence>
<gene>
    <name evidence="1" type="ORF">FGO68_gene5228</name>
</gene>
<organism evidence="1 2">
    <name type="scientific">Halteria grandinella</name>
    <dbReference type="NCBI Taxonomy" id="5974"/>
    <lineage>
        <taxon>Eukaryota</taxon>
        <taxon>Sar</taxon>
        <taxon>Alveolata</taxon>
        <taxon>Ciliophora</taxon>
        <taxon>Intramacronucleata</taxon>
        <taxon>Spirotrichea</taxon>
        <taxon>Stichotrichia</taxon>
        <taxon>Sporadotrichida</taxon>
        <taxon>Halteriidae</taxon>
        <taxon>Halteria</taxon>
    </lineage>
</organism>
<dbReference type="EMBL" id="RRYP01031224">
    <property type="protein sequence ID" value="TNV70999.1"/>
    <property type="molecule type" value="Genomic_DNA"/>
</dbReference>
<reference evidence="1" key="1">
    <citation type="submission" date="2019-06" db="EMBL/GenBank/DDBJ databases">
        <authorList>
            <person name="Zheng W."/>
        </authorList>
    </citation>
    <scope>NUCLEOTIDE SEQUENCE</scope>
    <source>
        <strain evidence="1">QDHG01</strain>
    </source>
</reference>
<dbReference type="AlphaFoldDB" id="A0A8J8SUB4"/>
<accession>A0A8J8SUB4</accession>
<protein>
    <submittedName>
        <fullName evidence="1">Uncharacterized protein</fullName>
    </submittedName>
</protein>
<proteinExistence type="predicted"/>
<name>A0A8J8SUB4_HALGN</name>
<evidence type="ECO:0000313" key="2">
    <source>
        <dbReference type="Proteomes" id="UP000785679"/>
    </source>
</evidence>
<keyword evidence="2" id="KW-1185">Reference proteome</keyword>